<organism evidence="2 3">
    <name type="scientific">Trichostrongylus colubriformis</name>
    <name type="common">Black scour worm</name>
    <dbReference type="NCBI Taxonomy" id="6319"/>
    <lineage>
        <taxon>Eukaryota</taxon>
        <taxon>Metazoa</taxon>
        <taxon>Ecdysozoa</taxon>
        <taxon>Nematoda</taxon>
        <taxon>Chromadorea</taxon>
        <taxon>Rhabditida</taxon>
        <taxon>Rhabditina</taxon>
        <taxon>Rhabditomorpha</taxon>
        <taxon>Strongyloidea</taxon>
        <taxon>Trichostrongylidae</taxon>
        <taxon>Trichostrongylus</taxon>
    </lineage>
</organism>
<protein>
    <submittedName>
        <fullName evidence="2">Uncharacterized protein</fullName>
    </submittedName>
</protein>
<keyword evidence="1" id="KW-0812">Transmembrane</keyword>
<reference evidence="2 3" key="1">
    <citation type="submission" date="2019-10" db="EMBL/GenBank/DDBJ databases">
        <title>Assembly and Annotation for the nematode Trichostrongylus colubriformis.</title>
        <authorList>
            <person name="Martin J."/>
        </authorList>
    </citation>
    <scope>NUCLEOTIDE SEQUENCE [LARGE SCALE GENOMIC DNA]</scope>
    <source>
        <strain evidence="2">G859</strain>
        <tissue evidence="2">Whole worm</tissue>
    </source>
</reference>
<dbReference type="EMBL" id="WIXE01007358">
    <property type="protein sequence ID" value="KAK5980483.1"/>
    <property type="molecule type" value="Genomic_DNA"/>
</dbReference>
<keyword evidence="3" id="KW-1185">Reference proteome</keyword>
<gene>
    <name evidence="2" type="ORF">GCK32_011715</name>
</gene>
<keyword evidence="1" id="KW-1133">Transmembrane helix</keyword>
<comment type="caution">
    <text evidence="2">The sequence shown here is derived from an EMBL/GenBank/DDBJ whole genome shotgun (WGS) entry which is preliminary data.</text>
</comment>
<proteinExistence type="predicted"/>
<keyword evidence="1" id="KW-0472">Membrane</keyword>
<accession>A0AAN8GAH4</accession>
<sequence length="114" mass="12803">MSLDIDINGGILQCHSDQYACESLCAFGCWMVRTCEHRTTSNYVCIPQPQIIIVSFILWCSLTIIAIGVVGHTCWKMLRYRCYGSHKVHAGLIRSVSDLETRVQNPSMIVALPN</sequence>
<feature type="transmembrane region" description="Helical" evidence="1">
    <location>
        <begin position="51"/>
        <end position="71"/>
    </location>
</feature>
<name>A0AAN8GAH4_TRICO</name>
<evidence type="ECO:0000313" key="3">
    <source>
        <dbReference type="Proteomes" id="UP001331761"/>
    </source>
</evidence>
<evidence type="ECO:0000256" key="1">
    <source>
        <dbReference type="SAM" id="Phobius"/>
    </source>
</evidence>
<dbReference type="AlphaFoldDB" id="A0AAN8GAH4"/>
<dbReference type="Proteomes" id="UP001331761">
    <property type="component" value="Unassembled WGS sequence"/>
</dbReference>
<evidence type="ECO:0000313" key="2">
    <source>
        <dbReference type="EMBL" id="KAK5980483.1"/>
    </source>
</evidence>